<reference evidence="2" key="1">
    <citation type="submission" date="2023-08" db="EMBL/GenBank/DDBJ databases">
        <title>A de novo genome assembly of Solanum verrucosum Schlechtendal, a Mexican diploid species geographically isolated from the other diploid A-genome species in potato relatives.</title>
        <authorList>
            <person name="Hosaka K."/>
        </authorList>
    </citation>
    <scope>NUCLEOTIDE SEQUENCE</scope>
    <source>
        <tissue evidence="2">Young leaves</tissue>
    </source>
</reference>
<name>A0AAF0ZQ53_SOLVR</name>
<evidence type="ECO:0000259" key="1">
    <source>
        <dbReference type="Pfam" id="PF03732"/>
    </source>
</evidence>
<protein>
    <recommendedName>
        <fullName evidence="1">Retrotransposon gag domain-containing protein</fullName>
    </recommendedName>
</protein>
<evidence type="ECO:0000313" key="3">
    <source>
        <dbReference type="Proteomes" id="UP001234989"/>
    </source>
</evidence>
<dbReference type="EMBL" id="CP133620">
    <property type="protein sequence ID" value="WMV45530.1"/>
    <property type="molecule type" value="Genomic_DNA"/>
</dbReference>
<sequence>MTAQDNRELIALVNPNVNSAASKVRDFSRMNPPEFYGSKVENDPKGFIDKVYKVRSIMGLLRLFPLELREAKIQEFINLRQGSMSVKEYALKFTQLSKYAPTIVADSVNP</sequence>
<accession>A0AAF0ZQ53</accession>
<evidence type="ECO:0000313" key="2">
    <source>
        <dbReference type="EMBL" id="WMV45530.1"/>
    </source>
</evidence>
<organism evidence="2 3">
    <name type="scientific">Solanum verrucosum</name>
    <dbReference type="NCBI Taxonomy" id="315347"/>
    <lineage>
        <taxon>Eukaryota</taxon>
        <taxon>Viridiplantae</taxon>
        <taxon>Streptophyta</taxon>
        <taxon>Embryophyta</taxon>
        <taxon>Tracheophyta</taxon>
        <taxon>Spermatophyta</taxon>
        <taxon>Magnoliopsida</taxon>
        <taxon>eudicotyledons</taxon>
        <taxon>Gunneridae</taxon>
        <taxon>Pentapetalae</taxon>
        <taxon>asterids</taxon>
        <taxon>lamiids</taxon>
        <taxon>Solanales</taxon>
        <taxon>Solanaceae</taxon>
        <taxon>Solanoideae</taxon>
        <taxon>Solaneae</taxon>
        <taxon>Solanum</taxon>
    </lineage>
</organism>
<keyword evidence="3" id="KW-1185">Reference proteome</keyword>
<dbReference type="AlphaFoldDB" id="A0AAF0ZQ53"/>
<gene>
    <name evidence="2" type="ORF">MTR67_038915</name>
</gene>
<dbReference type="Pfam" id="PF03732">
    <property type="entry name" value="Retrotrans_gag"/>
    <property type="match status" value="1"/>
</dbReference>
<dbReference type="Proteomes" id="UP001234989">
    <property type="component" value="Chromosome 9"/>
</dbReference>
<dbReference type="InterPro" id="IPR005162">
    <property type="entry name" value="Retrotrans_gag_dom"/>
</dbReference>
<feature type="domain" description="Retrotransposon gag" evidence="1">
    <location>
        <begin position="64"/>
        <end position="102"/>
    </location>
</feature>
<proteinExistence type="predicted"/>